<dbReference type="Gene3D" id="2.40.10.10">
    <property type="entry name" value="Trypsin-like serine proteases"/>
    <property type="match status" value="1"/>
</dbReference>
<dbReference type="RefSeq" id="WP_089326082.1">
    <property type="nucleotide sequence ID" value="NZ_FZOR01000009.1"/>
</dbReference>
<dbReference type="GO" id="GO:0006508">
    <property type="term" value="P:proteolysis"/>
    <property type="evidence" value="ECO:0007669"/>
    <property type="project" value="InterPro"/>
</dbReference>
<keyword evidence="5" id="KW-1185">Reference proteome</keyword>
<dbReference type="PANTHER" id="PTHR24276">
    <property type="entry name" value="POLYSERASE-RELATED"/>
    <property type="match status" value="1"/>
</dbReference>
<dbReference type="InterPro" id="IPR006311">
    <property type="entry name" value="TAT_signal"/>
</dbReference>
<dbReference type="InterPro" id="IPR043504">
    <property type="entry name" value="Peptidase_S1_PA_chymotrypsin"/>
</dbReference>
<evidence type="ECO:0000256" key="1">
    <source>
        <dbReference type="ARBA" id="ARBA00007664"/>
    </source>
</evidence>
<evidence type="ECO:0000313" key="4">
    <source>
        <dbReference type="EMBL" id="SNS78019.1"/>
    </source>
</evidence>
<accession>A0A239H9D7</accession>
<dbReference type="SUPFAM" id="SSF50494">
    <property type="entry name" value="Trypsin-like serine proteases"/>
    <property type="match status" value="1"/>
</dbReference>
<dbReference type="CDD" id="cd00190">
    <property type="entry name" value="Tryp_SPc"/>
    <property type="match status" value="1"/>
</dbReference>
<dbReference type="PROSITE" id="PS50240">
    <property type="entry name" value="TRYPSIN_DOM"/>
    <property type="match status" value="1"/>
</dbReference>
<dbReference type="InterPro" id="IPR001254">
    <property type="entry name" value="Trypsin_dom"/>
</dbReference>
<dbReference type="PROSITE" id="PS00134">
    <property type="entry name" value="TRYPSIN_HIS"/>
    <property type="match status" value="1"/>
</dbReference>
<dbReference type="InterPro" id="IPR009003">
    <property type="entry name" value="Peptidase_S1_PA"/>
</dbReference>
<dbReference type="Pfam" id="PF00089">
    <property type="entry name" value="Trypsin"/>
    <property type="match status" value="1"/>
</dbReference>
<dbReference type="SMART" id="SM00020">
    <property type="entry name" value="Tryp_SPc"/>
    <property type="match status" value="1"/>
</dbReference>
<dbReference type="PROSITE" id="PS51318">
    <property type="entry name" value="TAT"/>
    <property type="match status" value="1"/>
</dbReference>
<dbReference type="InterPro" id="IPR018114">
    <property type="entry name" value="TRYPSIN_HIS"/>
</dbReference>
<reference evidence="4 5" key="1">
    <citation type="submission" date="2017-06" db="EMBL/GenBank/DDBJ databases">
        <authorList>
            <person name="Kim H.J."/>
            <person name="Triplett B.A."/>
        </authorList>
    </citation>
    <scope>NUCLEOTIDE SEQUENCE [LARGE SCALE GENOMIC DNA]</scope>
    <source>
        <strain evidence="4 5">DSM 44715</strain>
    </source>
</reference>
<dbReference type="GO" id="GO:0004252">
    <property type="term" value="F:serine-type endopeptidase activity"/>
    <property type="evidence" value="ECO:0007669"/>
    <property type="project" value="InterPro"/>
</dbReference>
<dbReference type="InterPro" id="IPR050430">
    <property type="entry name" value="Peptidase_S1"/>
</dbReference>
<proteinExistence type="inferred from homology"/>
<evidence type="ECO:0000256" key="2">
    <source>
        <dbReference type="ARBA" id="ARBA00023157"/>
    </source>
</evidence>
<dbReference type="OrthoDB" id="3657335at2"/>
<feature type="domain" description="Peptidase S1" evidence="3">
    <location>
        <begin position="35"/>
        <end position="256"/>
    </location>
</feature>
<evidence type="ECO:0000313" key="5">
    <source>
        <dbReference type="Proteomes" id="UP000198318"/>
    </source>
</evidence>
<name>A0A239H9D7_9ACTN</name>
<gene>
    <name evidence="4" type="ORF">SAMN05443665_100963</name>
</gene>
<sequence>MALHSRRPLLTGVLGALLALPLLALPPLAAPASAVVGGAPASTSAHPWLAAVGSPVFFVRPSGQFCGGALIKPDRVLTAAHCVTLFRSLPGLLTATFGRDDLVGAGGETVAVRSVRVHPQYRETSFEDETVGHHDLAVLTLARPVRRPLAVLGSPGSARTGRIAGWGFTAENDLFNTRLRAADVPLPGDAACRRAYGEAFDPSDMLCAGSDTADSCQFDSGGPLLVRGRVVALTSWGRGCAEPGYPGVYARLDSLP</sequence>
<dbReference type="PANTHER" id="PTHR24276:SF98">
    <property type="entry name" value="FI18310P1-RELATED"/>
    <property type="match status" value="1"/>
</dbReference>
<dbReference type="InterPro" id="IPR001314">
    <property type="entry name" value="Peptidase_S1A"/>
</dbReference>
<dbReference type="PRINTS" id="PR00722">
    <property type="entry name" value="CHYMOTRYPSIN"/>
</dbReference>
<dbReference type="Proteomes" id="UP000198318">
    <property type="component" value="Unassembled WGS sequence"/>
</dbReference>
<dbReference type="EMBL" id="FZOR01000009">
    <property type="protein sequence ID" value="SNS78019.1"/>
    <property type="molecule type" value="Genomic_DNA"/>
</dbReference>
<keyword evidence="2" id="KW-1015">Disulfide bond</keyword>
<protein>
    <submittedName>
        <fullName evidence="4">Trypsin</fullName>
    </submittedName>
</protein>
<evidence type="ECO:0000259" key="3">
    <source>
        <dbReference type="PROSITE" id="PS50240"/>
    </source>
</evidence>
<dbReference type="AlphaFoldDB" id="A0A239H9D7"/>
<organism evidence="4 5">
    <name type="scientific">Actinomadura meyerae</name>
    <dbReference type="NCBI Taxonomy" id="240840"/>
    <lineage>
        <taxon>Bacteria</taxon>
        <taxon>Bacillati</taxon>
        <taxon>Actinomycetota</taxon>
        <taxon>Actinomycetes</taxon>
        <taxon>Streptosporangiales</taxon>
        <taxon>Thermomonosporaceae</taxon>
        <taxon>Actinomadura</taxon>
    </lineage>
</organism>
<comment type="similarity">
    <text evidence="1">Belongs to the peptidase S1 family.</text>
</comment>